<keyword evidence="6" id="KW-0326">Glycosidase</keyword>
<evidence type="ECO:0000256" key="1">
    <source>
        <dbReference type="ARBA" id="ARBA00009232"/>
    </source>
</evidence>
<dbReference type="GO" id="GO:0003677">
    <property type="term" value="F:DNA binding"/>
    <property type="evidence" value="ECO:0007669"/>
    <property type="project" value="InterPro"/>
</dbReference>
<dbReference type="Gene3D" id="3.10.300.10">
    <property type="entry name" value="Methylpurine-DNA glycosylase (MPG)"/>
    <property type="match status" value="1"/>
</dbReference>
<keyword evidence="7" id="KW-1185">Reference proteome</keyword>
<dbReference type="AlphaFoldDB" id="A0A1R4IBV7"/>
<reference evidence="6 7" key="1">
    <citation type="submission" date="2017-02" db="EMBL/GenBank/DDBJ databases">
        <authorList>
            <person name="Peterson S.W."/>
        </authorList>
    </citation>
    <scope>NUCLEOTIDE SEQUENCE [LARGE SCALE GENOMIC DNA]</scope>
    <source>
        <strain evidence="6 7">B Mb 05.01</strain>
    </source>
</reference>
<keyword evidence="4 5" id="KW-0234">DNA repair</keyword>
<evidence type="ECO:0000256" key="4">
    <source>
        <dbReference type="ARBA" id="ARBA00023204"/>
    </source>
</evidence>
<accession>A0A1R4IBV7</accession>
<evidence type="ECO:0000256" key="2">
    <source>
        <dbReference type="ARBA" id="ARBA00022763"/>
    </source>
</evidence>
<evidence type="ECO:0000256" key="5">
    <source>
        <dbReference type="HAMAP-Rule" id="MF_00527"/>
    </source>
</evidence>
<dbReference type="InterPro" id="IPR011034">
    <property type="entry name" value="Formyl_transferase-like_C_sf"/>
</dbReference>
<dbReference type="EC" id="3.2.2.-" evidence="5"/>
<evidence type="ECO:0000313" key="6">
    <source>
        <dbReference type="EMBL" id="SJN17219.1"/>
    </source>
</evidence>
<proteinExistence type="inferred from homology"/>
<evidence type="ECO:0000313" key="7">
    <source>
        <dbReference type="Proteomes" id="UP000196320"/>
    </source>
</evidence>
<keyword evidence="3 5" id="KW-0378">Hydrolase</keyword>
<sequence length="243" mass="25141">MTSAEQNEGERMLRPVTHADLAGLPVDVAPTLLGAELHTVVDGVAVALRITEVEAYHGLGTGGVPDPGSHARMGPTARNATMWGPQGHLYVYLSHGIHSCINVVCGPEGEAGGVLLRAGEVVDGADAVAERRGVATPLSRIALRDLARGPGRFGQALGLQYALHNGLDIIEDVARNGATARLLLGERVPEISAGPRVGVAGVAGTMAFPWRFWITGDPTVSPFRWGRGAKEAAAALGADGIGD</sequence>
<dbReference type="PANTHER" id="PTHR10429:SF0">
    <property type="entry name" value="DNA-3-METHYLADENINE GLYCOSYLASE"/>
    <property type="match status" value="1"/>
</dbReference>
<dbReference type="HAMAP" id="MF_00527">
    <property type="entry name" value="3MGH"/>
    <property type="match status" value="1"/>
</dbReference>
<dbReference type="InterPro" id="IPR003180">
    <property type="entry name" value="MPG"/>
</dbReference>
<dbReference type="SUPFAM" id="SSF50486">
    <property type="entry name" value="FMT C-terminal domain-like"/>
    <property type="match status" value="1"/>
</dbReference>
<name>A0A1R4IBV7_9MICO</name>
<dbReference type="RefSeq" id="WP_256971457.1">
    <property type="nucleotide sequence ID" value="NZ_FUKO01000004.1"/>
</dbReference>
<dbReference type="CDD" id="cd00540">
    <property type="entry name" value="AAG"/>
    <property type="match status" value="1"/>
</dbReference>
<gene>
    <name evidence="6" type="ORF">FM104_01300</name>
</gene>
<keyword evidence="2 5" id="KW-0227">DNA damage</keyword>
<organism evidence="6 7">
    <name type="scientific">Microbacterium esteraromaticum</name>
    <dbReference type="NCBI Taxonomy" id="57043"/>
    <lineage>
        <taxon>Bacteria</taxon>
        <taxon>Bacillati</taxon>
        <taxon>Actinomycetota</taxon>
        <taxon>Actinomycetes</taxon>
        <taxon>Micrococcales</taxon>
        <taxon>Microbacteriaceae</taxon>
        <taxon>Microbacterium</taxon>
    </lineage>
</organism>
<dbReference type="InterPro" id="IPR036995">
    <property type="entry name" value="MPG_sf"/>
</dbReference>
<evidence type="ECO:0000256" key="3">
    <source>
        <dbReference type="ARBA" id="ARBA00022801"/>
    </source>
</evidence>
<dbReference type="GO" id="GO:0006284">
    <property type="term" value="P:base-excision repair"/>
    <property type="evidence" value="ECO:0007669"/>
    <property type="project" value="InterPro"/>
</dbReference>
<dbReference type="NCBIfam" id="NF002003">
    <property type="entry name" value="PRK00802.1-3"/>
    <property type="match status" value="1"/>
</dbReference>
<dbReference type="Pfam" id="PF02245">
    <property type="entry name" value="Pur_DNA_glyco"/>
    <property type="match status" value="1"/>
</dbReference>
<dbReference type="Proteomes" id="UP000196320">
    <property type="component" value="Unassembled WGS sequence"/>
</dbReference>
<dbReference type="PANTHER" id="PTHR10429">
    <property type="entry name" value="DNA-3-METHYLADENINE GLYCOSYLASE"/>
    <property type="match status" value="1"/>
</dbReference>
<dbReference type="GO" id="GO:0003905">
    <property type="term" value="F:alkylbase DNA N-glycosylase activity"/>
    <property type="evidence" value="ECO:0007669"/>
    <property type="project" value="InterPro"/>
</dbReference>
<comment type="similarity">
    <text evidence="1 5">Belongs to the DNA glycosylase MPG family.</text>
</comment>
<dbReference type="EMBL" id="FUKO01000004">
    <property type="protein sequence ID" value="SJN17219.1"/>
    <property type="molecule type" value="Genomic_DNA"/>
</dbReference>
<dbReference type="NCBIfam" id="TIGR00567">
    <property type="entry name" value="3mg"/>
    <property type="match status" value="1"/>
</dbReference>
<protein>
    <recommendedName>
        <fullName evidence="5">Putative 3-methyladenine DNA glycosylase</fullName>
        <ecNumber evidence="5">3.2.2.-</ecNumber>
    </recommendedName>
</protein>